<proteinExistence type="predicted"/>
<gene>
    <name evidence="2" type="ORF">EYF80_021971</name>
</gene>
<feature type="compositionally biased region" description="Basic and acidic residues" evidence="1">
    <location>
        <begin position="7"/>
        <end position="26"/>
    </location>
</feature>
<dbReference type="EMBL" id="SRLO01000198">
    <property type="protein sequence ID" value="TNN67817.1"/>
    <property type="molecule type" value="Genomic_DNA"/>
</dbReference>
<accession>A0A4Z2HPW4</accession>
<keyword evidence="3" id="KW-1185">Reference proteome</keyword>
<evidence type="ECO:0000256" key="1">
    <source>
        <dbReference type="SAM" id="MobiDB-lite"/>
    </source>
</evidence>
<name>A0A4Z2HPW4_9TELE</name>
<evidence type="ECO:0000313" key="2">
    <source>
        <dbReference type="EMBL" id="TNN67817.1"/>
    </source>
</evidence>
<feature type="region of interest" description="Disordered" evidence="1">
    <location>
        <begin position="1"/>
        <end position="33"/>
    </location>
</feature>
<comment type="caution">
    <text evidence="2">The sequence shown here is derived from an EMBL/GenBank/DDBJ whole genome shotgun (WGS) entry which is preliminary data.</text>
</comment>
<dbReference type="Proteomes" id="UP000314294">
    <property type="component" value="Unassembled WGS sequence"/>
</dbReference>
<reference evidence="2 3" key="1">
    <citation type="submission" date="2019-03" db="EMBL/GenBank/DDBJ databases">
        <title>First draft genome of Liparis tanakae, snailfish: a comprehensive survey of snailfish specific genes.</title>
        <authorList>
            <person name="Kim W."/>
            <person name="Song I."/>
            <person name="Jeong J.-H."/>
            <person name="Kim D."/>
            <person name="Kim S."/>
            <person name="Ryu S."/>
            <person name="Song J.Y."/>
            <person name="Lee S.K."/>
        </authorList>
    </citation>
    <scope>NUCLEOTIDE SEQUENCE [LARGE SCALE GENOMIC DNA]</scope>
    <source>
        <tissue evidence="2">Muscle</tissue>
    </source>
</reference>
<organism evidence="2 3">
    <name type="scientific">Liparis tanakae</name>
    <name type="common">Tanaka's snailfish</name>
    <dbReference type="NCBI Taxonomy" id="230148"/>
    <lineage>
        <taxon>Eukaryota</taxon>
        <taxon>Metazoa</taxon>
        <taxon>Chordata</taxon>
        <taxon>Craniata</taxon>
        <taxon>Vertebrata</taxon>
        <taxon>Euteleostomi</taxon>
        <taxon>Actinopterygii</taxon>
        <taxon>Neopterygii</taxon>
        <taxon>Teleostei</taxon>
        <taxon>Neoteleostei</taxon>
        <taxon>Acanthomorphata</taxon>
        <taxon>Eupercaria</taxon>
        <taxon>Perciformes</taxon>
        <taxon>Cottioidei</taxon>
        <taxon>Cottales</taxon>
        <taxon>Liparidae</taxon>
        <taxon>Liparis</taxon>
    </lineage>
</organism>
<protein>
    <submittedName>
        <fullName evidence="2">Uncharacterized protein</fullName>
    </submittedName>
</protein>
<evidence type="ECO:0000313" key="3">
    <source>
        <dbReference type="Proteomes" id="UP000314294"/>
    </source>
</evidence>
<sequence>MSCPPREPAEPLKRDGEENLQSHRDTQWNQTPTPTWNTICPWTLLTSPNISGEDWALCMGHLWQGLRLDQPLGSQQLLLGEVSQQHLVEVGRKRARWGDLPRLGSVQKVDPFGAGILA</sequence>
<dbReference type="AlphaFoldDB" id="A0A4Z2HPW4"/>